<sequence length="49" mass="5573">MDMNYLYWRRGVSLARARAATCQASAKAHLDLFEAYGQRITARRRAANA</sequence>
<protein>
    <submittedName>
        <fullName evidence="1">Uncharacterized protein</fullName>
    </submittedName>
</protein>
<comment type="caution">
    <text evidence="1">The sequence shown here is derived from an EMBL/GenBank/DDBJ whole genome shotgun (WGS) entry which is preliminary data.</text>
</comment>
<evidence type="ECO:0000313" key="2">
    <source>
        <dbReference type="Proteomes" id="UP001501310"/>
    </source>
</evidence>
<proteinExistence type="predicted"/>
<dbReference type="Proteomes" id="UP001501310">
    <property type="component" value="Unassembled WGS sequence"/>
</dbReference>
<evidence type="ECO:0000313" key="1">
    <source>
        <dbReference type="EMBL" id="GAA3997445.1"/>
    </source>
</evidence>
<keyword evidence="2" id="KW-1185">Reference proteome</keyword>
<accession>A0ABP7RHC2</accession>
<reference evidence="2" key="1">
    <citation type="journal article" date="2019" name="Int. J. Syst. Evol. Microbiol.">
        <title>The Global Catalogue of Microorganisms (GCM) 10K type strain sequencing project: providing services to taxonomists for standard genome sequencing and annotation.</title>
        <authorList>
            <consortium name="The Broad Institute Genomics Platform"/>
            <consortium name="The Broad Institute Genome Sequencing Center for Infectious Disease"/>
            <person name="Wu L."/>
            <person name="Ma J."/>
        </authorList>
    </citation>
    <scope>NUCLEOTIDE SEQUENCE [LARGE SCALE GENOMIC DNA]</scope>
    <source>
        <strain evidence="2">JCM 16603</strain>
    </source>
</reference>
<name>A0ABP7RHC2_9SPHN</name>
<dbReference type="EMBL" id="BAAAZD010000001">
    <property type="protein sequence ID" value="GAA3997445.1"/>
    <property type="molecule type" value="Genomic_DNA"/>
</dbReference>
<organism evidence="1 2">
    <name type="scientific">Sphingomonas humi</name>
    <dbReference type="NCBI Taxonomy" id="335630"/>
    <lineage>
        <taxon>Bacteria</taxon>
        <taxon>Pseudomonadati</taxon>
        <taxon>Pseudomonadota</taxon>
        <taxon>Alphaproteobacteria</taxon>
        <taxon>Sphingomonadales</taxon>
        <taxon>Sphingomonadaceae</taxon>
        <taxon>Sphingomonas</taxon>
    </lineage>
</organism>
<gene>
    <name evidence="1" type="ORF">GCM10022211_03520</name>
</gene>